<keyword evidence="10" id="KW-1185">Reference proteome</keyword>
<dbReference type="InterPro" id="IPR000800">
    <property type="entry name" value="Notch_dom"/>
</dbReference>
<gene>
    <name evidence="9" type="ORF">SPRG_15088</name>
</gene>
<dbReference type="GO" id="GO:0016772">
    <property type="term" value="F:transferase activity, transferring phosphorus-containing groups"/>
    <property type="evidence" value="ECO:0007669"/>
    <property type="project" value="InterPro"/>
</dbReference>
<dbReference type="Pfam" id="PF00066">
    <property type="entry name" value="Notch"/>
    <property type="match status" value="2"/>
</dbReference>
<evidence type="ECO:0000256" key="4">
    <source>
        <dbReference type="ARBA" id="ARBA00023157"/>
    </source>
</evidence>
<dbReference type="OMA" id="KTTHECH"/>
<evidence type="ECO:0000256" key="1">
    <source>
        <dbReference type="ARBA" id="ARBA00007583"/>
    </source>
</evidence>
<organism evidence="9 10">
    <name type="scientific">Saprolegnia parasitica (strain CBS 223.65)</name>
    <dbReference type="NCBI Taxonomy" id="695850"/>
    <lineage>
        <taxon>Eukaryota</taxon>
        <taxon>Sar</taxon>
        <taxon>Stramenopiles</taxon>
        <taxon>Oomycota</taxon>
        <taxon>Saprolegniomycetes</taxon>
        <taxon>Saprolegniales</taxon>
        <taxon>Saprolegniaceae</taxon>
        <taxon>Saprolegnia</taxon>
    </lineage>
</organism>
<dbReference type="Gene3D" id="4.10.470.20">
    <property type="match status" value="1"/>
</dbReference>
<name>A0A067BMR8_SAPPC</name>
<dbReference type="InterPro" id="IPR031358">
    <property type="entry name" value="Stealth_CR1"/>
</dbReference>
<reference evidence="9 10" key="1">
    <citation type="journal article" date="2013" name="PLoS Genet.">
        <title>Distinctive expansion of potential virulence genes in the genome of the oomycete fish pathogen Saprolegnia parasitica.</title>
        <authorList>
            <person name="Jiang R.H."/>
            <person name="de Bruijn I."/>
            <person name="Haas B.J."/>
            <person name="Belmonte R."/>
            <person name="Lobach L."/>
            <person name="Christie J."/>
            <person name="van den Ackerveken G."/>
            <person name="Bottin A."/>
            <person name="Bulone V."/>
            <person name="Diaz-Moreno S.M."/>
            <person name="Dumas B."/>
            <person name="Fan L."/>
            <person name="Gaulin E."/>
            <person name="Govers F."/>
            <person name="Grenville-Briggs L.J."/>
            <person name="Horner N.R."/>
            <person name="Levin J.Z."/>
            <person name="Mammella M."/>
            <person name="Meijer H.J."/>
            <person name="Morris P."/>
            <person name="Nusbaum C."/>
            <person name="Oome S."/>
            <person name="Phillips A.J."/>
            <person name="van Rooyen D."/>
            <person name="Rzeszutek E."/>
            <person name="Saraiva M."/>
            <person name="Secombes C.J."/>
            <person name="Seidl M.F."/>
            <person name="Snel B."/>
            <person name="Stassen J.H."/>
            <person name="Sykes S."/>
            <person name="Tripathy S."/>
            <person name="van den Berg H."/>
            <person name="Vega-Arreguin J.C."/>
            <person name="Wawra S."/>
            <person name="Young S.K."/>
            <person name="Zeng Q."/>
            <person name="Dieguez-Uribeondo J."/>
            <person name="Russ C."/>
            <person name="Tyler B.M."/>
            <person name="van West P."/>
        </authorList>
    </citation>
    <scope>NUCLEOTIDE SEQUENCE [LARGE SCALE GENOMIC DNA]</scope>
    <source>
        <strain evidence="9 10">CBS 223.65</strain>
    </source>
</reference>
<feature type="transmembrane region" description="Helical" evidence="6">
    <location>
        <begin position="876"/>
        <end position="896"/>
    </location>
</feature>
<dbReference type="AlphaFoldDB" id="A0A067BMR8"/>
<feature type="domain" description="LNR" evidence="8">
    <location>
        <begin position="188"/>
        <end position="226"/>
    </location>
</feature>
<evidence type="ECO:0000256" key="5">
    <source>
        <dbReference type="ARBA" id="ARBA00023180"/>
    </source>
</evidence>
<keyword evidence="2" id="KW-0808">Transferase</keyword>
<keyword evidence="5" id="KW-0325">Glycoprotein</keyword>
<dbReference type="PANTHER" id="PTHR24045">
    <property type="match status" value="1"/>
</dbReference>
<feature type="domain" description="LNR" evidence="8">
    <location>
        <begin position="244"/>
        <end position="283"/>
    </location>
</feature>
<evidence type="ECO:0000313" key="9">
    <source>
        <dbReference type="EMBL" id="KDO19754.1"/>
    </source>
</evidence>
<dbReference type="KEGG" id="spar:SPRG_15088"/>
<dbReference type="InterPro" id="IPR031357">
    <property type="entry name" value="Stealth_CR3"/>
</dbReference>
<dbReference type="InterPro" id="IPR047141">
    <property type="entry name" value="Stealth"/>
</dbReference>
<evidence type="ECO:0000256" key="2">
    <source>
        <dbReference type="ARBA" id="ARBA00022679"/>
    </source>
</evidence>
<evidence type="ECO:0000256" key="7">
    <source>
        <dbReference type="SAM" id="SignalP"/>
    </source>
</evidence>
<evidence type="ECO:0000256" key="3">
    <source>
        <dbReference type="ARBA" id="ARBA00022737"/>
    </source>
</evidence>
<dbReference type="GeneID" id="24136853"/>
<proteinExistence type="inferred from homology"/>
<dbReference type="GO" id="GO:0005794">
    <property type="term" value="C:Golgi apparatus"/>
    <property type="evidence" value="ECO:0007669"/>
    <property type="project" value="TreeGrafter"/>
</dbReference>
<dbReference type="PANTHER" id="PTHR24045:SF0">
    <property type="entry name" value="N-ACETYLGLUCOSAMINE-1-PHOSPHOTRANSFERASE SUBUNITS ALPHA_BETA"/>
    <property type="match status" value="1"/>
</dbReference>
<dbReference type="EMBL" id="KK583335">
    <property type="protein sequence ID" value="KDO19754.1"/>
    <property type="molecule type" value="Genomic_DNA"/>
</dbReference>
<dbReference type="Pfam" id="PF17103">
    <property type="entry name" value="Stealth_CR4"/>
    <property type="match status" value="1"/>
</dbReference>
<dbReference type="InterPro" id="IPR021520">
    <property type="entry name" value="Stealth_CR2"/>
</dbReference>
<keyword evidence="6" id="KW-0472">Membrane</keyword>
<protein>
    <recommendedName>
        <fullName evidence="8">LNR domain-containing protein</fullName>
    </recommendedName>
</protein>
<feature type="chain" id="PRO_5001633551" description="LNR domain-containing protein" evidence="7">
    <location>
        <begin position="22"/>
        <end position="913"/>
    </location>
</feature>
<dbReference type="RefSeq" id="XP_012209517.1">
    <property type="nucleotide sequence ID" value="XM_012354127.1"/>
</dbReference>
<dbReference type="Pfam" id="PF17101">
    <property type="entry name" value="Stealth_CR1"/>
    <property type="match status" value="1"/>
</dbReference>
<keyword evidence="6" id="KW-1133">Transmembrane helix</keyword>
<keyword evidence="4" id="KW-1015">Disulfide bond</keyword>
<dbReference type="OrthoDB" id="263283at2759"/>
<dbReference type="VEuPathDB" id="FungiDB:SPRG_15088"/>
<keyword evidence="3" id="KW-0677">Repeat</keyword>
<dbReference type="Proteomes" id="UP000030745">
    <property type="component" value="Unassembled WGS sequence"/>
</dbReference>
<dbReference type="Gene3D" id="3.30.300.320">
    <property type="match status" value="1"/>
</dbReference>
<dbReference type="InterPro" id="IPR031356">
    <property type="entry name" value="Stealth_CR4"/>
</dbReference>
<comment type="similarity">
    <text evidence="1">Belongs to the stealth family.</text>
</comment>
<keyword evidence="7" id="KW-0732">Signal</keyword>
<sequence length="913" mass="101238">MSPLPVRWTLLALVSLLGTAADSTIGNVPTDAAYGPIDAVYTWVNGSDPRWQRDKAAWHAKWRREHHEHSTLLTSDENRFRDNDELRYSIRSLYQFAPWIRHVYIVTDGQAPAWLDRSNPHVSIVPHASFFRNASHLPTFASPAIEANLDGIPGLSEYFLYLNDDMLLGAPVSPDDFMSRSGTQNIYLAWKAPACSPDCANWMLGDGVCHRACNTAACGLDHGDCTCASPPVVADDWTPICLEVEQPRSTGCAPGCDWRYLGDDHCQAHCNVAECAFDAGDCDPAALDLLPRVAFNASVDAAAVLLDNHSAVLVVDDVLSVETESSAFVQHAAVLRSRLFLFFNRTVTETIAEAVVTPRGTATQTRLHVVPHGVALGTQGYAFTRSPPTRRIDLAAASISPAFQPPHLDATIYVPFASLPDWSGDTHFTVDDGPAIACPAIDAPSSSAVAPAESHCTLNASGVLLHARVSGNATRASVCLFNADRSSCIVYSAHRTVLAPTANTMEHYALPKTTHECHWWTWCNAAYATLADSCTTASTKALMAKDPSAAKAKAMTLCTRFGATHGPLTRNTTQLLRDKMCRIMHTKDKQPFWLDPCPPRAADAEMTFLDPFGDSLKHVNALFDAAFGKAPQPRRVPSHMPYFIQKRLLAELKAHWPVQFNTTSAHRFRHPKDMQFSFAYMHYVANRRLLHPPKSASELFSSHIDINQNGHLDAYEERNLIGLFPTFSHAMLLALLDDCRRAANVSSALPLRLIAVHCPGLERRLSQVNAAMLPPTHRRMSEEQVTFLMLGRSMTDYVQLYRARSRRTKFVCVNDDITSPSPVLRAMLRDFFELRWSTPSPMERPADVATQQHTVSEKRRFQPTNQLHQEVVDSTFVWPYELVVVGVAIGSVYYGIASMRWQNRSYTPLRPLC</sequence>
<dbReference type="Pfam" id="PF17102">
    <property type="entry name" value="Stealth_CR3"/>
    <property type="match status" value="1"/>
</dbReference>
<feature type="signal peptide" evidence="7">
    <location>
        <begin position="1"/>
        <end position="21"/>
    </location>
</feature>
<keyword evidence="6" id="KW-0812">Transmembrane</keyword>
<dbReference type="Pfam" id="PF11380">
    <property type="entry name" value="Stealth_CR2"/>
    <property type="match status" value="1"/>
</dbReference>
<dbReference type="STRING" id="695850.A0A067BMR8"/>
<dbReference type="SMART" id="SM00004">
    <property type="entry name" value="NL"/>
    <property type="match status" value="2"/>
</dbReference>
<evidence type="ECO:0000259" key="8">
    <source>
        <dbReference type="SMART" id="SM00004"/>
    </source>
</evidence>
<evidence type="ECO:0000313" key="10">
    <source>
        <dbReference type="Proteomes" id="UP000030745"/>
    </source>
</evidence>
<evidence type="ECO:0000256" key="6">
    <source>
        <dbReference type="SAM" id="Phobius"/>
    </source>
</evidence>
<accession>A0A067BMR8</accession>